<dbReference type="Pfam" id="PF13250">
    <property type="entry name" value="SNIPE"/>
    <property type="match status" value="1"/>
</dbReference>
<accession>A0A5S9ITH3</accession>
<dbReference type="InterPro" id="IPR018306">
    <property type="entry name" value="Phage_T5_Orf172_DNA-bd"/>
</dbReference>
<dbReference type="SMART" id="SM00974">
    <property type="entry name" value="T5orf172"/>
    <property type="match status" value="1"/>
</dbReference>
<dbReference type="Pfam" id="PF13455">
    <property type="entry name" value="MUG113"/>
    <property type="match status" value="1"/>
</dbReference>
<organism evidence="3 4">
    <name type="scientific">Uabimicrobium amorphum</name>
    <dbReference type="NCBI Taxonomy" id="2596890"/>
    <lineage>
        <taxon>Bacteria</taxon>
        <taxon>Pseudomonadati</taxon>
        <taxon>Planctomycetota</taxon>
        <taxon>Candidatus Uabimicrobiia</taxon>
        <taxon>Candidatus Uabimicrobiales</taxon>
        <taxon>Candidatus Uabimicrobiaceae</taxon>
        <taxon>Candidatus Uabimicrobium</taxon>
    </lineage>
</organism>
<dbReference type="EMBL" id="AP019860">
    <property type="protein sequence ID" value="BBM86335.1"/>
    <property type="molecule type" value="Genomic_DNA"/>
</dbReference>
<feature type="domain" description="Bacteriophage T5 Orf172 DNA-binding" evidence="2">
    <location>
        <begin position="409"/>
        <end position="492"/>
    </location>
</feature>
<protein>
    <submittedName>
        <fullName evidence="3">Chromosome segregation ATPase</fullName>
    </submittedName>
</protein>
<reference evidence="3 4" key="1">
    <citation type="submission" date="2019-08" db="EMBL/GenBank/DDBJ databases">
        <title>Complete genome sequence of Candidatus Uab amorphum.</title>
        <authorList>
            <person name="Shiratori T."/>
            <person name="Suzuki S."/>
            <person name="Kakizawa Y."/>
            <person name="Ishida K."/>
        </authorList>
    </citation>
    <scope>NUCLEOTIDE SEQUENCE [LARGE SCALE GENOMIC DNA]</scope>
    <source>
        <strain evidence="3 4">SRT547</strain>
    </source>
</reference>
<evidence type="ECO:0000259" key="2">
    <source>
        <dbReference type="SMART" id="SM00974"/>
    </source>
</evidence>
<dbReference type="KEGG" id="uam:UABAM_04721"/>
<keyword evidence="1" id="KW-0175">Coiled coil</keyword>
<gene>
    <name evidence="3" type="ORF">UABAM_04721</name>
</gene>
<feature type="coiled-coil region" evidence="1">
    <location>
        <begin position="304"/>
        <end position="392"/>
    </location>
</feature>
<dbReference type="AlphaFoldDB" id="A0A5S9ITH3"/>
<dbReference type="InterPro" id="IPR025280">
    <property type="entry name" value="SNIPE"/>
</dbReference>
<evidence type="ECO:0000313" key="4">
    <source>
        <dbReference type="Proteomes" id="UP000326354"/>
    </source>
</evidence>
<keyword evidence="4" id="KW-1185">Reference proteome</keyword>
<dbReference type="Proteomes" id="UP000326354">
    <property type="component" value="Chromosome"/>
</dbReference>
<dbReference type="RefSeq" id="WP_151970399.1">
    <property type="nucleotide sequence ID" value="NZ_AP019860.1"/>
</dbReference>
<evidence type="ECO:0000256" key="1">
    <source>
        <dbReference type="SAM" id="Coils"/>
    </source>
</evidence>
<evidence type="ECO:0000313" key="3">
    <source>
        <dbReference type="EMBL" id="BBM86335.1"/>
    </source>
</evidence>
<name>A0A5S9ITH3_UABAM</name>
<sequence>MEILLLAMAVAVVAMFVKYDQERKRAESCIESMNKLKRSVEPLYKYQKIVHVEAEIKQMHLQAQRAKTDYEIKCENLVHETNLKAKAIKDDAENYAMNLTLKVEEETKQLKRETKEKTDKQKQKAQEMLDNAIEESERIVKSAKDRAIEIAGDAIKAKENSDRYEKTAKAMKNIIDGYGDQYIIPNNTVLDELAEDFSHKEAGAELKKIRSQTKSMVTNGIAAKCDYVETHRKTTAINFVLDAFNGKVDTILTKTKHNNYGKLKQQITDAYNLVNHNGKAFRNARIEPDYLNNRMQELKWAVAVNELQLQEREEQRRIKEIMREEEKARKEYEKAMKEAEKEERMLKKAMEQAQKKFNQASEEQKQKYEMELNELLSKLSEAEQKNQRALSMAQQTKTGHVYIISNIGSFGEDVFKIGLTRRLDPLDRVKELGNASVPFLFDVHAMLYSEDSPALENEIHKKLASHQLNKINNRKEFFKVNLKDIREIVEEMGIEVHWTMVAEAKEYRESLALGDKNDDVL</sequence>
<feature type="coiled-coil region" evidence="1">
    <location>
        <begin position="89"/>
        <end position="146"/>
    </location>
</feature>
<dbReference type="OrthoDB" id="9811665at2"/>
<proteinExistence type="predicted"/>